<dbReference type="Proteomes" id="UP000000768">
    <property type="component" value="Chromosome 1"/>
</dbReference>
<feature type="region of interest" description="Disordered" evidence="7">
    <location>
        <begin position="208"/>
        <end position="269"/>
    </location>
</feature>
<dbReference type="GO" id="GO:0003677">
    <property type="term" value="F:DNA binding"/>
    <property type="evidence" value="ECO:0007669"/>
    <property type="project" value="UniProtKB-KW"/>
</dbReference>
<gene>
    <name evidence="9" type="ORF">SORBI_3001G355600</name>
</gene>
<comment type="similarity">
    <text evidence="1">Belongs to the bHLH protein family.</text>
</comment>
<dbReference type="ExpressionAtlas" id="A0A1Z5S9A6">
    <property type="expression patterns" value="baseline and differential"/>
</dbReference>
<dbReference type="PANTHER" id="PTHR47075">
    <property type="entry name" value="TRANSCRIPTION FACTOR BHLH47"/>
    <property type="match status" value="1"/>
</dbReference>
<reference evidence="10" key="2">
    <citation type="journal article" date="2018" name="Plant J.">
        <title>The Sorghum bicolor reference genome: improved assembly, gene annotations, a transcriptome atlas, and signatures of genome organization.</title>
        <authorList>
            <person name="McCormick R.F."/>
            <person name="Truong S.K."/>
            <person name="Sreedasyam A."/>
            <person name="Jenkins J."/>
            <person name="Shu S."/>
            <person name="Sims D."/>
            <person name="Kennedy M."/>
            <person name="Amirebrahimi M."/>
            <person name="Weers B.D."/>
            <person name="McKinley B."/>
            <person name="Mattison A."/>
            <person name="Morishige D.T."/>
            <person name="Grimwood J."/>
            <person name="Schmutz J."/>
            <person name="Mullet J.E."/>
        </authorList>
    </citation>
    <scope>NUCLEOTIDE SEQUENCE [LARGE SCALE GENOMIC DNA]</scope>
    <source>
        <strain evidence="10">cv. BTx623</strain>
    </source>
</reference>
<feature type="compositionally biased region" description="Basic residues" evidence="7">
    <location>
        <begin position="28"/>
        <end position="41"/>
    </location>
</feature>
<dbReference type="Pfam" id="PF23177">
    <property type="entry name" value="bHLH_IRO3"/>
    <property type="match status" value="1"/>
</dbReference>
<protein>
    <recommendedName>
        <fullName evidence="8">Iron-related transcription factor 3 bHLH domain-containing protein</fullName>
    </recommendedName>
</protein>
<dbReference type="CDD" id="cd11446">
    <property type="entry name" value="bHLH_AtILR3_like"/>
    <property type="match status" value="1"/>
</dbReference>
<keyword evidence="6" id="KW-0175">Coiled coil</keyword>
<evidence type="ECO:0000256" key="6">
    <source>
        <dbReference type="SAM" id="Coils"/>
    </source>
</evidence>
<accession>A0A1Z5S9A6</accession>
<dbReference type="PANTHER" id="PTHR47075:SF9">
    <property type="entry name" value="TRANSCRIPTION FACTOR BHLH47"/>
    <property type="match status" value="1"/>
</dbReference>
<dbReference type="InterPro" id="IPR057075">
    <property type="entry name" value="bHLH_IRO3"/>
</dbReference>
<dbReference type="InterPro" id="IPR036638">
    <property type="entry name" value="HLH_DNA-bd_sf"/>
</dbReference>
<keyword evidence="3" id="KW-0238">DNA-binding</keyword>
<dbReference type="EMBL" id="CM000760">
    <property type="protein sequence ID" value="OQU92522.1"/>
    <property type="molecule type" value="Genomic_DNA"/>
</dbReference>
<evidence type="ECO:0000256" key="7">
    <source>
        <dbReference type="SAM" id="MobiDB-lite"/>
    </source>
</evidence>
<feature type="compositionally biased region" description="Low complexity" evidence="7">
    <location>
        <begin position="254"/>
        <end position="269"/>
    </location>
</feature>
<feature type="coiled-coil region" evidence="6">
    <location>
        <begin position="75"/>
        <end position="130"/>
    </location>
</feature>
<name>A0A1Z5S9A6_SORBI</name>
<dbReference type="Gramene" id="OQU92522">
    <property type="protein sequence ID" value="OQU92522"/>
    <property type="gene ID" value="SORBI_3001G355600"/>
</dbReference>
<dbReference type="AlphaFoldDB" id="A0A1Z5S9A6"/>
<evidence type="ECO:0000256" key="2">
    <source>
        <dbReference type="ARBA" id="ARBA00023015"/>
    </source>
</evidence>
<evidence type="ECO:0000256" key="5">
    <source>
        <dbReference type="ARBA" id="ARBA00023242"/>
    </source>
</evidence>
<keyword evidence="10" id="KW-1185">Reference proteome</keyword>
<dbReference type="SUPFAM" id="SSF47459">
    <property type="entry name" value="HLH, helix-loop-helix DNA-binding domain"/>
    <property type="match status" value="1"/>
</dbReference>
<dbReference type="Gene3D" id="4.10.280.10">
    <property type="entry name" value="Helix-loop-helix DNA-binding domain"/>
    <property type="match status" value="1"/>
</dbReference>
<evidence type="ECO:0000256" key="1">
    <source>
        <dbReference type="ARBA" id="ARBA00005510"/>
    </source>
</evidence>
<feature type="domain" description="Iron-related transcription factor 3 bHLH" evidence="8">
    <location>
        <begin position="34"/>
        <end position="110"/>
    </location>
</feature>
<keyword evidence="2" id="KW-0805">Transcription regulation</keyword>
<evidence type="ECO:0000256" key="4">
    <source>
        <dbReference type="ARBA" id="ARBA00023163"/>
    </source>
</evidence>
<keyword evidence="4" id="KW-0804">Transcription</keyword>
<feature type="region of interest" description="Disordered" evidence="7">
    <location>
        <begin position="1"/>
        <end position="41"/>
    </location>
</feature>
<keyword evidence="5" id="KW-0539">Nucleus</keyword>
<reference evidence="9 10" key="1">
    <citation type="journal article" date="2009" name="Nature">
        <title>The Sorghum bicolor genome and the diversification of grasses.</title>
        <authorList>
            <person name="Paterson A.H."/>
            <person name="Bowers J.E."/>
            <person name="Bruggmann R."/>
            <person name="Dubchak I."/>
            <person name="Grimwood J."/>
            <person name="Gundlach H."/>
            <person name="Haberer G."/>
            <person name="Hellsten U."/>
            <person name="Mitros T."/>
            <person name="Poliakov A."/>
            <person name="Schmutz J."/>
            <person name="Spannagl M."/>
            <person name="Tang H."/>
            <person name="Wang X."/>
            <person name="Wicker T."/>
            <person name="Bharti A.K."/>
            <person name="Chapman J."/>
            <person name="Feltus F.A."/>
            <person name="Gowik U."/>
            <person name="Grigoriev I.V."/>
            <person name="Lyons E."/>
            <person name="Maher C.A."/>
            <person name="Martis M."/>
            <person name="Narechania A."/>
            <person name="Otillar R.P."/>
            <person name="Penning B.W."/>
            <person name="Salamov A.A."/>
            <person name="Wang Y."/>
            <person name="Zhang L."/>
            <person name="Carpita N.C."/>
            <person name="Freeling M."/>
            <person name="Gingle A.R."/>
            <person name="Hash C.T."/>
            <person name="Keller B."/>
            <person name="Klein P."/>
            <person name="Kresovich S."/>
            <person name="McCann M.C."/>
            <person name="Ming R."/>
            <person name="Peterson D.G."/>
            <person name="Mehboob-ur-Rahman"/>
            <person name="Ware D."/>
            <person name="Westhoff P."/>
            <person name="Mayer K.F."/>
            <person name="Messing J."/>
            <person name="Rokhsar D.S."/>
        </authorList>
    </citation>
    <scope>NUCLEOTIDE SEQUENCE [LARGE SCALE GENOMIC DNA]</scope>
    <source>
        <strain evidence="10">cv. BTx623</strain>
    </source>
</reference>
<evidence type="ECO:0000256" key="3">
    <source>
        <dbReference type="ARBA" id="ARBA00023125"/>
    </source>
</evidence>
<proteinExistence type="inferred from homology"/>
<dbReference type="GO" id="GO:0046983">
    <property type="term" value="F:protein dimerization activity"/>
    <property type="evidence" value="ECO:0007669"/>
    <property type="project" value="InterPro"/>
</dbReference>
<evidence type="ECO:0000259" key="8">
    <source>
        <dbReference type="Pfam" id="PF23177"/>
    </source>
</evidence>
<organism evidence="9 10">
    <name type="scientific">Sorghum bicolor</name>
    <name type="common">Sorghum</name>
    <name type="synonym">Sorghum vulgare</name>
    <dbReference type="NCBI Taxonomy" id="4558"/>
    <lineage>
        <taxon>Eukaryota</taxon>
        <taxon>Viridiplantae</taxon>
        <taxon>Streptophyta</taxon>
        <taxon>Embryophyta</taxon>
        <taxon>Tracheophyta</taxon>
        <taxon>Spermatophyta</taxon>
        <taxon>Magnoliopsida</taxon>
        <taxon>Liliopsida</taxon>
        <taxon>Poales</taxon>
        <taxon>Poaceae</taxon>
        <taxon>PACMAD clade</taxon>
        <taxon>Panicoideae</taxon>
        <taxon>Andropogonodae</taxon>
        <taxon>Andropogoneae</taxon>
        <taxon>Sorghinae</taxon>
        <taxon>Sorghum</taxon>
    </lineage>
</organism>
<sequence length="269" mass="29346">MVPSERGSVATAVSTPAADKLLHGPISGKKKCKKPSPRKIHKAEREKLKRDHLNDLFVELGNMLDRQNNGKACILTDTTRILRELLVQVDSLRKEHSNLQNESHYVTMERNEMQDENGMLRKEISELQNELTMRGSGSPAGWGHGTARSDPPLPHPTAVFSSEQAVQPATIASIVFPLQQPLVPSAMTGPPYAAPPLELKLFPEVASAEGHEPCEDQEAPNHVARPQARYPTQSASWPVSLFSGLPGMEDEQCSSSTTGSSKTASTDIE</sequence>
<evidence type="ECO:0000313" key="9">
    <source>
        <dbReference type="EMBL" id="OQU92522.1"/>
    </source>
</evidence>
<evidence type="ECO:0000313" key="10">
    <source>
        <dbReference type="Proteomes" id="UP000000768"/>
    </source>
</evidence>